<feature type="signal peptide" evidence="1">
    <location>
        <begin position="1"/>
        <end position="24"/>
    </location>
</feature>
<evidence type="ECO:0000313" key="3">
    <source>
        <dbReference type="Proteomes" id="UP000077552"/>
    </source>
</evidence>
<dbReference type="OrthoDB" id="192739at2"/>
<organism evidence="2 3">
    <name type="scientific">Aequorivita soesokkakensis</name>
    <dbReference type="NCBI Taxonomy" id="1385699"/>
    <lineage>
        <taxon>Bacteria</taxon>
        <taxon>Pseudomonadati</taxon>
        <taxon>Bacteroidota</taxon>
        <taxon>Flavobacteriia</taxon>
        <taxon>Flavobacteriales</taxon>
        <taxon>Flavobacteriaceae</taxon>
        <taxon>Aequorivita</taxon>
    </lineage>
</organism>
<sequence length="267" mass="30496">MKNYKQIYISALLLFFFGHSVLNSQNNTNDNGLTFKSPTYVASAIFNWPQLNADSYGYNNLDFFLTVEKEAPNFYWAHQFSFVNGKSAYMGLQTTASFKGEQTKIAIFSIWDSKGVESAANGFSEAFGHEGSGYSCRIKYNWQEGRKYRVRVWELEKAVAPETGTWWGSWVMDMETEKEEFIGKILVPKSWQRLAPVSYNFTEYWGSQDGNRHPCSTVGYTYTVYDYPTMSNGAVKPTDAIFERNDECASLSKTGQIGPNKYQVEGW</sequence>
<gene>
    <name evidence="2" type="ORF">A7A78_03580</name>
</gene>
<protein>
    <recommendedName>
        <fullName evidence="4">DUF3472 domain-containing protein</fullName>
    </recommendedName>
</protein>
<feature type="chain" id="PRO_5008392182" description="DUF3472 domain-containing protein" evidence="1">
    <location>
        <begin position="25"/>
        <end position="267"/>
    </location>
</feature>
<dbReference type="RefSeq" id="WP_068761750.1">
    <property type="nucleotide sequence ID" value="NZ_LXIE01000012.1"/>
</dbReference>
<dbReference type="InterPro" id="IPR021862">
    <property type="entry name" value="DUF3472"/>
</dbReference>
<keyword evidence="1" id="KW-0732">Signal</keyword>
<dbReference type="Proteomes" id="UP000077552">
    <property type="component" value="Unassembled WGS sequence"/>
</dbReference>
<accession>A0A1A9LF67</accession>
<evidence type="ECO:0000313" key="2">
    <source>
        <dbReference type="EMBL" id="OAD91576.1"/>
    </source>
</evidence>
<evidence type="ECO:0008006" key="4">
    <source>
        <dbReference type="Google" id="ProtNLM"/>
    </source>
</evidence>
<evidence type="ECO:0000256" key="1">
    <source>
        <dbReference type="SAM" id="SignalP"/>
    </source>
</evidence>
<dbReference type="EMBL" id="LXIE01000012">
    <property type="protein sequence ID" value="OAD91576.1"/>
    <property type="molecule type" value="Genomic_DNA"/>
</dbReference>
<dbReference type="Pfam" id="PF11958">
    <property type="entry name" value="DUF3472"/>
    <property type="match status" value="1"/>
</dbReference>
<reference evidence="2 3" key="1">
    <citation type="submission" date="2016-05" db="EMBL/GenBank/DDBJ databases">
        <title>Genome sequencing of Vitellibacter soesokkakensis RSSK-12.</title>
        <authorList>
            <person name="Thevarajoo S."/>
            <person name="Selvaratnam C."/>
            <person name="Goh K.M."/>
            <person name="Chan K.-G."/>
            <person name="Chong C.S."/>
        </authorList>
    </citation>
    <scope>NUCLEOTIDE SEQUENCE [LARGE SCALE GENOMIC DNA]</scope>
    <source>
        <strain evidence="2 3">RSSK-12</strain>
    </source>
</reference>
<dbReference type="STRING" id="1385699.A7A78_03580"/>
<dbReference type="AlphaFoldDB" id="A0A1A9LF67"/>
<name>A0A1A9LF67_9FLAO</name>
<comment type="caution">
    <text evidence="2">The sequence shown here is derived from an EMBL/GenBank/DDBJ whole genome shotgun (WGS) entry which is preliminary data.</text>
</comment>
<keyword evidence="3" id="KW-1185">Reference proteome</keyword>
<proteinExistence type="predicted"/>